<sequence>MLTVACESGIRCRILLALRRRPSARPTSPTPVGAWLTRPPNDLACLRDCGPVGTVSYGCRSRYKIADERIGHALDQLRAAVVVVKADPGRRGRMVEGLLLTTATSLGPAPPVAYDCRSPRPTTSSGGFFALAVHVTVPAGRALTGTGDARALRVPEELRCLTASIDELRRLKGSRVFLFEKPQPIRPLLQLSCTLSPLTTPLRLPNHQYIR</sequence>
<evidence type="ECO:0000313" key="1">
    <source>
        <dbReference type="EMBL" id="MDQ0913722.1"/>
    </source>
</evidence>
<dbReference type="AlphaFoldDB" id="A0AAW8FV67"/>
<dbReference type="RefSeq" id="WP_306987126.1">
    <property type="nucleotide sequence ID" value="NZ_JAUSZV010000006.1"/>
</dbReference>
<gene>
    <name evidence="1" type="ORF">QFZ22_009794</name>
</gene>
<dbReference type="Proteomes" id="UP001234216">
    <property type="component" value="Unassembled WGS sequence"/>
</dbReference>
<name>A0AAW8FV67_9ACTN</name>
<dbReference type="EMBL" id="JAUSZV010000006">
    <property type="protein sequence ID" value="MDQ0913722.1"/>
    <property type="molecule type" value="Genomic_DNA"/>
</dbReference>
<evidence type="ECO:0000313" key="2">
    <source>
        <dbReference type="Proteomes" id="UP001234216"/>
    </source>
</evidence>
<accession>A0AAW8FV67</accession>
<organism evidence="1 2">
    <name type="scientific">Streptomyces canus</name>
    <dbReference type="NCBI Taxonomy" id="58343"/>
    <lineage>
        <taxon>Bacteria</taxon>
        <taxon>Bacillati</taxon>
        <taxon>Actinomycetota</taxon>
        <taxon>Actinomycetes</taxon>
        <taxon>Kitasatosporales</taxon>
        <taxon>Streptomycetaceae</taxon>
        <taxon>Streptomyces</taxon>
        <taxon>Streptomyces aurantiacus group</taxon>
    </lineage>
</organism>
<protein>
    <submittedName>
        <fullName evidence="1">Uncharacterized protein</fullName>
    </submittedName>
</protein>
<proteinExistence type="predicted"/>
<reference evidence="1" key="1">
    <citation type="submission" date="2023-07" db="EMBL/GenBank/DDBJ databases">
        <title>Comparative genomics of wheat-associated soil bacteria to identify genetic determinants of phenazine resistance.</title>
        <authorList>
            <person name="Mouncey N."/>
        </authorList>
    </citation>
    <scope>NUCLEOTIDE SEQUENCE</scope>
    <source>
        <strain evidence="1">V4I22</strain>
    </source>
</reference>
<comment type="caution">
    <text evidence="1">The sequence shown here is derived from an EMBL/GenBank/DDBJ whole genome shotgun (WGS) entry which is preliminary data.</text>
</comment>